<feature type="transmembrane region" description="Helical" evidence="2">
    <location>
        <begin position="270"/>
        <end position="294"/>
    </location>
</feature>
<keyword evidence="4" id="KW-1185">Reference proteome</keyword>
<accession>A0A182FIR6</accession>
<feature type="transmembrane region" description="Helical" evidence="2">
    <location>
        <begin position="7"/>
        <end position="30"/>
    </location>
</feature>
<feature type="transmembrane region" description="Helical" evidence="2">
    <location>
        <begin position="42"/>
        <end position="63"/>
    </location>
</feature>
<keyword evidence="2" id="KW-0472">Membrane</keyword>
<keyword evidence="2" id="KW-1133">Transmembrane helix</keyword>
<dbReference type="OrthoDB" id="7778890at2759"/>
<keyword evidence="2" id="KW-0812">Transmembrane</keyword>
<feature type="transmembrane region" description="Helical" evidence="2">
    <location>
        <begin position="306"/>
        <end position="326"/>
    </location>
</feature>
<feature type="region of interest" description="Disordered" evidence="1">
    <location>
        <begin position="557"/>
        <end position="615"/>
    </location>
</feature>
<dbReference type="GeneID" id="118465248"/>
<dbReference type="SUPFAM" id="SSF103473">
    <property type="entry name" value="MFS general substrate transporter"/>
    <property type="match status" value="1"/>
</dbReference>
<dbReference type="AlphaFoldDB" id="A0A182FIR6"/>
<feature type="transmembrane region" description="Helical" evidence="2">
    <location>
        <begin position="175"/>
        <end position="200"/>
    </location>
</feature>
<feature type="transmembrane region" description="Helical" evidence="2">
    <location>
        <begin position="132"/>
        <end position="155"/>
    </location>
</feature>
<feature type="transmembrane region" description="Helical" evidence="2">
    <location>
        <begin position="333"/>
        <end position="355"/>
    </location>
</feature>
<proteinExistence type="predicted"/>
<organism evidence="3 4">
    <name type="scientific">Anopheles albimanus</name>
    <name type="common">New world malaria mosquito</name>
    <dbReference type="NCBI Taxonomy" id="7167"/>
    <lineage>
        <taxon>Eukaryota</taxon>
        <taxon>Metazoa</taxon>
        <taxon>Ecdysozoa</taxon>
        <taxon>Arthropoda</taxon>
        <taxon>Hexapoda</taxon>
        <taxon>Insecta</taxon>
        <taxon>Pterygota</taxon>
        <taxon>Neoptera</taxon>
        <taxon>Endopterygota</taxon>
        <taxon>Diptera</taxon>
        <taxon>Nematocera</taxon>
        <taxon>Culicoidea</taxon>
        <taxon>Culicidae</taxon>
        <taxon>Anophelinae</taxon>
        <taxon>Anopheles</taxon>
    </lineage>
</organism>
<dbReference type="EnsemblMetazoa" id="AALB006411-RA">
    <property type="protein sequence ID" value="AALB006411-PA"/>
    <property type="gene ID" value="AALB006411"/>
</dbReference>
<feature type="transmembrane region" description="Helical" evidence="2">
    <location>
        <begin position="367"/>
        <end position="385"/>
    </location>
</feature>
<dbReference type="InterPro" id="IPR036259">
    <property type="entry name" value="MFS_trans_sf"/>
</dbReference>
<dbReference type="KEGG" id="aali:118465248"/>
<feature type="transmembrane region" description="Helical" evidence="2">
    <location>
        <begin position="445"/>
        <end position="464"/>
    </location>
</feature>
<feature type="transmembrane region" description="Helical" evidence="2">
    <location>
        <begin position="75"/>
        <end position="95"/>
    </location>
</feature>
<dbReference type="Proteomes" id="UP000069272">
    <property type="component" value="Chromosome X"/>
</dbReference>
<reference evidence="3 4" key="1">
    <citation type="journal article" date="2017" name="G3 (Bethesda)">
        <title>The Physical Genome Mapping of Anopheles albimanus Corrected Scaffold Misassemblies and Identified Interarm Rearrangements in Genus Anopheles.</title>
        <authorList>
            <person name="Artemov G.N."/>
            <person name="Peery A.N."/>
            <person name="Jiang X."/>
            <person name="Tu Z."/>
            <person name="Stegniy V.N."/>
            <person name="Sharakhova M.V."/>
            <person name="Sharakhov I.V."/>
        </authorList>
    </citation>
    <scope>NUCLEOTIDE SEQUENCE [LARGE SCALE GENOMIC DNA]</scope>
    <source>
        <strain evidence="3 4">ALBI9_A</strain>
    </source>
</reference>
<feature type="compositionally biased region" description="Polar residues" evidence="1">
    <location>
        <begin position="557"/>
        <end position="570"/>
    </location>
</feature>
<sequence length="774" mass="83869">MEQLVQCIVGLSYATAGLVYGYLLVLPLAPDPTVACLYDETLYWPHIIIIVAMIITVLVTNGLKLNNGKTQFVHLYLLLAGAFFSLAAGLVFLLAADVVPAIYLGAVSVGLTLVPGLSYLHIRCTGRYRVTYMSLCTFWYLVGIASSATISAMAFDGDGDDSLVQPQQQQQREQFHQNVAIALLAGSSLTIVLLAVVEMLQREAIVDYKRPLDLDTAIAHDSGKLVAVGGGRRPVLPSLDSFAYFGRSSEQLAGGPGAARHFGTNRYRTLWTVYSIATKLVGLLAFYWVLLFLGFQASINLFEQPNAWYCVFWFMAAGALVSTLASPLLPPKVLFLLSSALYVIGLVLCVAFYASDRSALHFGIAKLLYFAFVGCTLPLPSINILELAPFNYNETMLAFGTLLELLGIALLQYFGSLDGTLFGMEEIGPLGIDVRPVESHKGVIASHYVTAIVLGLVLALLVLWHMPGTQWKTLPAIEHKIGGMRSYFAFSRKDLLTAAGAGTAGYSRATAFAGAEEQDVAAANTITTTATINGGLKRNEELRYVAYGVPGGSHTSYAGSYDSHSPSSGPFQDFELHGDQQQQQLPRTVPNGLENGSALGPAMYNGTHHQSLPSQHKMNNINAGLRYAKQQQQQQQQQLSASPTDHGDLDGYIVDRGQILQPRALLLDGSLVGSHSSLRPREPLPDAPTPPPMPPVGYLTKSLPRVKAVRQSRIPPLIPKPEREEEVVIPGVEYLPNLVPSQFLRQSVQTGTNIFLASATGYSSPVRSSTHRDQ</sequence>
<evidence type="ECO:0000256" key="1">
    <source>
        <dbReference type="SAM" id="MobiDB-lite"/>
    </source>
</evidence>
<feature type="region of interest" description="Disordered" evidence="1">
    <location>
        <begin position="628"/>
        <end position="648"/>
    </location>
</feature>
<reference evidence="3" key="2">
    <citation type="submission" date="2022-08" db="UniProtKB">
        <authorList>
            <consortium name="EnsemblMetazoa"/>
        </authorList>
    </citation>
    <scope>IDENTIFICATION</scope>
    <source>
        <strain evidence="3">STECLA/ALBI9_A</strain>
    </source>
</reference>
<feature type="transmembrane region" description="Helical" evidence="2">
    <location>
        <begin position="101"/>
        <end position="120"/>
    </location>
</feature>
<evidence type="ECO:0000313" key="4">
    <source>
        <dbReference type="Proteomes" id="UP000069272"/>
    </source>
</evidence>
<evidence type="ECO:0000313" key="3">
    <source>
        <dbReference type="EnsemblMetazoa" id="AALB006411-PA"/>
    </source>
</evidence>
<dbReference type="RefSeq" id="XP_035789164.1">
    <property type="nucleotide sequence ID" value="XM_035933271.1"/>
</dbReference>
<name>A0A182FIR6_ANOAL</name>
<feature type="transmembrane region" description="Helical" evidence="2">
    <location>
        <begin position="397"/>
        <end position="415"/>
    </location>
</feature>
<protein>
    <submittedName>
        <fullName evidence="3">Uncharacterized protein</fullName>
    </submittedName>
</protein>
<evidence type="ECO:0000256" key="2">
    <source>
        <dbReference type="SAM" id="Phobius"/>
    </source>
</evidence>
<dbReference type="VEuPathDB" id="VectorBase:AALB006411"/>
<dbReference type="VEuPathDB" id="VectorBase:AALB20_033451"/>